<dbReference type="GO" id="GO:0004662">
    <property type="term" value="F:CAAX-protein geranylgeranyltransferase activity"/>
    <property type="evidence" value="ECO:0007669"/>
    <property type="project" value="TreeGrafter"/>
</dbReference>
<feature type="domain" description="Prenyltransferase alpha-alpha toroid" evidence="8">
    <location>
        <begin position="3"/>
        <end position="367"/>
    </location>
</feature>
<evidence type="ECO:0000256" key="2">
    <source>
        <dbReference type="ARBA" id="ARBA00010497"/>
    </source>
</evidence>
<evidence type="ECO:0000256" key="7">
    <source>
        <dbReference type="ARBA" id="ARBA00022833"/>
    </source>
</evidence>
<dbReference type="AlphaFoldDB" id="A0A6A6U3S2"/>
<dbReference type="PANTHER" id="PTHR11774:SF4">
    <property type="entry name" value="GERANYLGERANYL TRANSFERASE TYPE-1 SUBUNIT BETA"/>
    <property type="match status" value="1"/>
</dbReference>
<dbReference type="InterPro" id="IPR001330">
    <property type="entry name" value="Prenyltrans"/>
</dbReference>
<dbReference type="Gene3D" id="1.50.10.20">
    <property type="match status" value="1"/>
</dbReference>
<keyword evidence="3" id="KW-0637">Prenyltransferase</keyword>
<name>A0A6A6U3S2_9PEZI</name>
<comment type="similarity">
    <text evidence="2">Belongs to the protein prenyltransferase subunit beta family.</text>
</comment>
<dbReference type="Proteomes" id="UP000799302">
    <property type="component" value="Unassembled WGS sequence"/>
</dbReference>
<organism evidence="9 10">
    <name type="scientific">Microthyrium microscopicum</name>
    <dbReference type="NCBI Taxonomy" id="703497"/>
    <lineage>
        <taxon>Eukaryota</taxon>
        <taxon>Fungi</taxon>
        <taxon>Dikarya</taxon>
        <taxon>Ascomycota</taxon>
        <taxon>Pezizomycotina</taxon>
        <taxon>Dothideomycetes</taxon>
        <taxon>Dothideomycetes incertae sedis</taxon>
        <taxon>Microthyriales</taxon>
        <taxon>Microthyriaceae</taxon>
        <taxon>Microthyrium</taxon>
    </lineage>
</organism>
<dbReference type="InterPro" id="IPR008930">
    <property type="entry name" value="Terpenoid_cyclase/PrenylTrfase"/>
</dbReference>
<evidence type="ECO:0000256" key="4">
    <source>
        <dbReference type="ARBA" id="ARBA00022679"/>
    </source>
</evidence>
<dbReference type="InterPro" id="IPR045089">
    <property type="entry name" value="PGGT1B-like"/>
</dbReference>
<accession>A0A6A6U3S2</accession>
<proteinExistence type="inferred from homology"/>
<dbReference type="Pfam" id="PF00432">
    <property type="entry name" value="Prenyltrans"/>
    <property type="match status" value="1"/>
</dbReference>
<evidence type="ECO:0000256" key="5">
    <source>
        <dbReference type="ARBA" id="ARBA00022723"/>
    </source>
</evidence>
<evidence type="ECO:0000256" key="1">
    <source>
        <dbReference type="ARBA" id="ARBA00001947"/>
    </source>
</evidence>
<sequence length="386" mass="42772">MALNCAKQKTYWLRCLKTFLPNGYTSMDSNRMMIACFIISALDILSALDASMTTDERSSYIEWIYASQQDTGGFQGFPRTPDANPEPNDSHSDARLTIIWEPATVPSTFFALAALLLLRDDFSRVGRRECLTWLTKCQRADCSFGQNLNDKGEVDGGYDTRFGYLAMHIRWMLGGDLLATQEPAWPDVNIDGLVRSIRALQAYDGGFGDLPCSEPHGGYTNCAVNALAIVDKLADGIPDEDALIHWLVLRQTRQFEPDNEDDEDEDEEQGGFATATTSSAIGFNGRCNKIADTCYTWWICDTLKTLGQIELIDKSKATSYLLNKTQHFIGGFGKYPSDPPDIYHSYLGLAALGILGCPDVKPVHSTTSISVDAVDYLEKVIRPGYS</sequence>
<dbReference type="PANTHER" id="PTHR11774">
    <property type="entry name" value="GERANYLGERANYL TRANSFERASE TYPE BETA SUBUNIT"/>
    <property type="match status" value="1"/>
</dbReference>
<evidence type="ECO:0000256" key="3">
    <source>
        <dbReference type="ARBA" id="ARBA00022602"/>
    </source>
</evidence>
<comment type="cofactor">
    <cofactor evidence="1">
        <name>Zn(2+)</name>
        <dbReference type="ChEBI" id="CHEBI:29105"/>
    </cofactor>
</comment>
<evidence type="ECO:0000256" key="6">
    <source>
        <dbReference type="ARBA" id="ARBA00022737"/>
    </source>
</evidence>
<gene>
    <name evidence="9" type="ORF">BT63DRAFT_458278</name>
</gene>
<dbReference type="SUPFAM" id="SSF48239">
    <property type="entry name" value="Terpenoid cyclases/Protein prenyltransferases"/>
    <property type="match status" value="1"/>
</dbReference>
<evidence type="ECO:0000313" key="9">
    <source>
        <dbReference type="EMBL" id="KAF2665913.1"/>
    </source>
</evidence>
<dbReference type="OrthoDB" id="24893at2759"/>
<reference evidence="9" key="1">
    <citation type="journal article" date="2020" name="Stud. Mycol.">
        <title>101 Dothideomycetes genomes: a test case for predicting lifestyles and emergence of pathogens.</title>
        <authorList>
            <person name="Haridas S."/>
            <person name="Albert R."/>
            <person name="Binder M."/>
            <person name="Bloem J."/>
            <person name="Labutti K."/>
            <person name="Salamov A."/>
            <person name="Andreopoulos B."/>
            <person name="Baker S."/>
            <person name="Barry K."/>
            <person name="Bills G."/>
            <person name="Bluhm B."/>
            <person name="Cannon C."/>
            <person name="Castanera R."/>
            <person name="Culley D."/>
            <person name="Daum C."/>
            <person name="Ezra D."/>
            <person name="Gonzalez J."/>
            <person name="Henrissat B."/>
            <person name="Kuo A."/>
            <person name="Liang C."/>
            <person name="Lipzen A."/>
            <person name="Lutzoni F."/>
            <person name="Magnuson J."/>
            <person name="Mondo S."/>
            <person name="Nolan M."/>
            <person name="Ohm R."/>
            <person name="Pangilinan J."/>
            <person name="Park H.-J."/>
            <person name="Ramirez L."/>
            <person name="Alfaro M."/>
            <person name="Sun H."/>
            <person name="Tritt A."/>
            <person name="Yoshinaga Y."/>
            <person name="Zwiers L.-H."/>
            <person name="Turgeon B."/>
            <person name="Goodwin S."/>
            <person name="Spatafora J."/>
            <person name="Crous P."/>
            <person name="Grigoriev I."/>
        </authorList>
    </citation>
    <scope>NUCLEOTIDE SEQUENCE</scope>
    <source>
        <strain evidence="9">CBS 115976</strain>
    </source>
</reference>
<dbReference type="EMBL" id="MU004239">
    <property type="protein sequence ID" value="KAF2665913.1"/>
    <property type="molecule type" value="Genomic_DNA"/>
</dbReference>
<keyword evidence="5" id="KW-0479">Metal-binding</keyword>
<keyword evidence="7" id="KW-0862">Zinc</keyword>
<protein>
    <submittedName>
        <fullName evidence="9">Terpenoid cyclases/Protein prenyltransferase</fullName>
    </submittedName>
</protein>
<keyword evidence="6" id="KW-0677">Repeat</keyword>
<dbReference type="GO" id="GO:0046872">
    <property type="term" value="F:metal ion binding"/>
    <property type="evidence" value="ECO:0007669"/>
    <property type="project" value="UniProtKB-KW"/>
</dbReference>
<keyword evidence="4 9" id="KW-0808">Transferase</keyword>
<evidence type="ECO:0000259" key="8">
    <source>
        <dbReference type="Pfam" id="PF00432"/>
    </source>
</evidence>
<dbReference type="GO" id="GO:0005953">
    <property type="term" value="C:CAAX-protein geranylgeranyltransferase complex"/>
    <property type="evidence" value="ECO:0007669"/>
    <property type="project" value="TreeGrafter"/>
</dbReference>
<keyword evidence="10" id="KW-1185">Reference proteome</keyword>
<evidence type="ECO:0000313" key="10">
    <source>
        <dbReference type="Proteomes" id="UP000799302"/>
    </source>
</evidence>